<feature type="compositionally biased region" description="Polar residues" evidence="3">
    <location>
        <begin position="1"/>
        <end position="23"/>
    </location>
</feature>
<name>A0A1D2VNA7_9ASCO</name>
<evidence type="ECO:0000259" key="4">
    <source>
        <dbReference type="Pfam" id="PF03372"/>
    </source>
</evidence>
<dbReference type="InParanoid" id="A0A1D2VNA7"/>
<dbReference type="Pfam" id="PF03372">
    <property type="entry name" value="Exo_endo_phos"/>
    <property type="match status" value="1"/>
</dbReference>
<dbReference type="GO" id="GO:0000175">
    <property type="term" value="F:3'-5'-RNA exonuclease activity"/>
    <property type="evidence" value="ECO:0007669"/>
    <property type="project" value="TreeGrafter"/>
</dbReference>
<accession>A0A1D2VNA7</accession>
<protein>
    <recommendedName>
        <fullName evidence="4">Endonuclease/exonuclease/phosphatase domain-containing protein</fullName>
    </recommendedName>
</protein>
<comment type="similarity">
    <text evidence="1">Belongs to the CCR4/nocturin family.</text>
</comment>
<dbReference type="InterPro" id="IPR036691">
    <property type="entry name" value="Endo/exonu/phosph_ase_sf"/>
</dbReference>
<dbReference type="InterPro" id="IPR005135">
    <property type="entry name" value="Endo/exonuclease/phosphatase"/>
</dbReference>
<evidence type="ECO:0000256" key="2">
    <source>
        <dbReference type="ARBA" id="ARBA00022801"/>
    </source>
</evidence>
<dbReference type="FunCoup" id="A0A1D2VNA7">
    <property type="interactions" value="488"/>
</dbReference>
<dbReference type="Gene3D" id="3.60.10.10">
    <property type="entry name" value="Endonuclease/exonuclease/phosphatase"/>
    <property type="match status" value="1"/>
</dbReference>
<dbReference type="EMBL" id="KV454476">
    <property type="protein sequence ID" value="ODV63086.1"/>
    <property type="molecule type" value="Genomic_DNA"/>
</dbReference>
<sequence>MSFDQQESTLEAESSGSDVNNTALGELKGKKGKKSKKGKQQLTPEIIAEKKRQRELKKQEQINEMIKNGRDTSDINVPPDLRFKKRPFLPVHNSSDECGVSVESKNLGNGFKIKIMTYNILAQCLIRRKLFPTNGSALKWVKRSKVLLSEFQYYNADVLCLQEVDHIQFESFWKTEFEKLGYKSEFYRYGMKNHGVAIVYRVEYFTKIDLSYIVYDEINTLNIKARTFTSNIGLMIALEFTKNVLHSFSGTAKKKGIIIGTTHLFWHPFGTYERTRQTYIVLSQMKGFLHRVAVINVKNQSNPKELVDPIEVKKEKSYWFSFFAGDFNSQPYDTPYLFITEKPVLCKKDSKARNIISCATSFEYSSKRGSGESESKEENVEYSGENQPKDTDPEFFEATEEQNKLVDDMLSLHNSLPVRAISLYSVAYKNVHPENSGIDNNKNEPFFSNWAHSWRGLLDYIFLIKDWDLNSNKQNVDTLKDFENENEMKIVNLLRMPEFSEMGKEPSGQPREGQYPSDHLCMIAEVELKIFE</sequence>
<dbReference type="GO" id="GO:0006364">
    <property type="term" value="P:rRNA processing"/>
    <property type="evidence" value="ECO:0007669"/>
    <property type="project" value="EnsemblFungi"/>
</dbReference>
<proteinExistence type="inferred from homology"/>
<dbReference type="GO" id="GO:0004521">
    <property type="term" value="F:RNA endonuclease activity"/>
    <property type="evidence" value="ECO:0007669"/>
    <property type="project" value="EnsemblFungi"/>
</dbReference>
<evidence type="ECO:0000313" key="5">
    <source>
        <dbReference type="EMBL" id="ODV63086.1"/>
    </source>
</evidence>
<feature type="domain" description="Endonuclease/exonuclease/phosphatase" evidence="4">
    <location>
        <begin position="116"/>
        <end position="463"/>
    </location>
</feature>
<dbReference type="GeneID" id="30968040"/>
<evidence type="ECO:0000256" key="1">
    <source>
        <dbReference type="ARBA" id="ARBA00010774"/>
    </source>
</evidence>
<gene>
    <name evidence="5" type="ORF">ASCRUDRAFT_79656</name>
</gene>
<evidence type="ECO:0000256" key="3">
    <source>
        <dbReference type="SAM" id="MobiDB-lite"/>
    </source>
</evidence>
<feature type="compositionally biased region" description="Basic residues" evidence="3">
    <location>
        <begin position="30"/>
        <end position="39"/>
    </location>
</feature>
<evidence type="ECO:0000313" key="6">
    <source>
        <dbReference type="Proteomes" id="UP000095038"/>
    </source>
</evidence>
<dbReference type="RefSeq" id="XP_020049393.1">
    <property type="nucleotide sequence ID" value="XM_020194404.1"/>
</dbReference>
<feature type="compositionally biased region" description="Basic and acidic residues" evidence="3">
    <location>
        <begin position="365"/>
        <end position="379"/>
    </location>
</feature>
<dbReference type="PANTHER" id="PTHR12121">
    <property type="entry name" value="CARBON CATABOLITE REPRESSOR PROTEIN 4"/>
    <property type="match status" value="1"/>
</dbReference>
<keyword evidence="6" id="KW-1185">Reference proteome</keyword>
<feature type="region of interest" description="Disordered" evidence="3">
    <location>
        <begin position="365"/>
        <end position="393"/>
    </location>
</feature>
<reference evidence="6" key="1">
    <citation type="submission" date="2016-05" db="EMBL/GenBank/DDBJ databases">
        <title>Comparative genomics of biotechnologically important yeasts.</title>
        <authorList>
            <consortium name="DOE Joint Genome Institute"/>
            <person name="Riley R."/>
            <person name="Haridas S."/>
            <person name="Wolfe K.H."/>
            <person name="Lopes M.R."/>
            <person name="Hittinger C.T."/>
            <person name="Goker M."/>
            <person name="Salamov A."/>
            <person name="Wisecaver J."/>
            <person name="Long T.M."/>
            <person name="Aerts A.L."/>
            <person name="Barry K."/>
            <person name="Choi C."/>
            <person name="Clum A."/>
            <person name="Coughlan A.Y."/>
            <person name="Deshpande S."/>
            <person name="Douglass A.P."/>
            <person name="Hanson S.J."/>
            <person name="Klenk H.-P."/>
            <person name="Labutti K."/>
            <person name="Lapidus A."/>
            <person name="Lindquist E."/>
            <person name="Lipzen A."/>
            <person name="Meier-Kolthoff J.P."/>
            <person name="Ohm R.A."/>
            <person name="Otillar R.P."/>
            <person name="Pangilinan J."/>
            <person name="Peng Y."/>
            <person name="Rokas A."/>
            <person name="Rosa C.A."/>
            <person name="Scheuner C."/>
            <person name="Sibirny A.A."/>
            <person name="Slot J.C."/>
            <person name="Stielow J.B."/>
            <person name="Sun H."/>
            <person name="Kurtzman C.P."/>
            <person name="Blackwell M."/>
            <person name="Grigoriev I.V."/>
            <person name="Jeffries T.W."/>
        </authorList>
    </citation>
    <scope>NUCLEOTIDE SEQUENCE [LARGE SCALE GENOMIC DNA]</scope>
    <source>
        <strain evidence="6">DSM 1968</strain>
    </source>
</reference>
<feature type="region of interest" description="Disordered" evidence="3">
    <location>
        <begin position="1"/>
        <end position="54"/>
    </location>
</feature>
<dbReference type="PANTHER" id="PTHR12121:SF45">
    <property type="entry name" value="NOCTURNIN"/>
    <property type="match status" value="1"/>
</dbReference>
<keyword evidence="2" id="KW-0378">Hydrolase</keyword>
<organism evidence="5 6">
    <name type="scientific">Ascoidea rubescens DSM 1968</name>
    <dbReference type="NCBI Taxonomy" id="1344418"/>
    <lineage>
        <taxon>Eukaryota</taxon>
        <taxon>Fungi</taxon>
        <taxon>Dikarya</taxon>
        <taxon>Ascomycota</taxon>
        <taxon>Saccharomycotina</taxon>
        <taxon>Saccharomycetes</taxon>
        <taxon>Ascoideaceae</taxon>
        <taxon>Ascoidea</taxon>
    </lineage>
</organism>
<dbReference type="OrthoDB" id="428734at2759"/>
<dbReference type="InterPro" id="IPR050410">
    <property type="entry name" value="CCR4/nocturin_mRNA_transcr"/>
</dbReference>
<dbReference type="SUPFAM" id="SSF56219">
    <property type="entry name" value="DNase I-like"/>
    <property type="match status" value="1"/>
</dbReference>
<dbReference type="AlphaFoldDB" id="A0A1D2VNA7"/>
<dbReference type="Proteomes" id="UP000095038">
    <property type="component" value="Unassembled WGS sequence"/>
</dbReference>